<dbReference type="GO" id="GO:0008270">
    <property type="term" value="F:zinc ion binding"/>
    <property type="evidence" value="ECO:0007669"/>
    <property type="project" value="InterPro"/>
</dbReference>
<dbReference type="InterPro" id="IPR001148">
    <property type="entry name" value="CA_dom"/>
</dbReference>
<dbReference type="SUPFAM" id="SSF51069">
    <property type="entry name" value="Carbonic anhydrase"/>
    <property type="match status" value="1"/>
</dbReference>
<reference evidence="10" key="2">
    <citation type="submission" date="2012-11" db="EMBL/GenBank/DDBJ databases">
        <authorList>
            <person name="Kuo A."/>
            <person name="Curtis B.A."/>
            <person name="Tanifuji G."/>
            <person name="Burki F."/>
            <person name="Gruber A."/>
            <person name="Irimia M."/>
            <person name="Maruyama S."/>
            <person name="Arias M.C."/>
            <person name="Ball S.G."/>
            <person name="Gile G.H."/>
            <person name="Hirakawa Y."/>
            <person name="Hopkins J.F."/>
            <person name="Rensing S.A."/>
            <person name="Schmutz J."/>
            <person name="Symeonidi A."/>
            <person name="Elias M."/>
            <person name="Eveleigh R.J."/>
            <person name="Herman E.K."/>
            <person name="Klute M.J."/>
            <person name="Nakayama T."/>
            <person name="Obornik M."/>
            <person name="Reyes-Prieto A."/>
            <person name="Armbrust E.V."/>
            <person name="Aves S.J."/>
            <person name="Beiko R.G."/>
            <person name="Coutinho P."/>
            <person name="Dacks J.B."/>
            <person name="Durnford D.G."/>
            <person name="Fast N.M."/>
            <person name="Green B.R."/>
            <person name="Grisdale C."/>
            <person name="Hempe F."/>
            <person name="Henrissat B."/>
            <person name="Hoppner M.P."/>
            <person name="Ishida K.-I."/>
            <person name="Kim E."/>
            <person name="Koreny L."/>
            <person name="Kroth P.G."/>
            <person name="Liu Y."/>
            <person name="Malik S.-B."/>
            <person name="Maier U.G."/>
            <person name="McRose D."/>
            <person name="Mock T."/>
            <person name="Neilson J.A."/>
            <person name="Onodera N.T."/>
            <person name="Poole A.M."/>
            <person name="Pritham E.J."/>
            <person name="Richards T.A."/>
            <person name="Rocap G."/>
            <person name="Roy S.W."/>
            <person name="Sarai C."/>
            <person name="Schaack S."/>
            <person name="Shirato S."/>
            <person name="Slamovits C.H."/>
            <person name="Spencer D.F."/>
            <person name="Suzuki S."/>
            <person name="Worden A.Z."/>
            <person name="Zauner S."/>
            <person name="Barry K."/>
            <person name="Bell C."/>
            <person name="Bharti A.K."/>
            <person name="Crow J.A."/>
            <person name="Grimwood J."/>
            <person name="Kramer R."/>
            <person name="Lindquist E."/>
            <person name="Lucas S."/>
            <person name="Salamov A."/>
            <person name="McFadden G.I."/>
            <person name="Lane C.E."/>
            <person name="Keeling P.J."/>
            <person name="Gray M.W."/>
            <person name="Grigoriev I.V."/>
            <person name="Archibald J.M."/>
        </authorList>
    </citation>
    <scope>NUCLEOTIDE SEQUENCE</scope>
    <source>
        <strain evidence="10">CCMP2712</strain>
    </source>
</reference>
<dbReference type="PROSITE" id="PS51144">
    <property type="entry name" value="ALPHA_CA_2"/>
    <property type="match status" value="1"/>
</dbReference>
<gene>
    <name evidence="8" type="ORF">GUITHDRAFT_117401</name>
</gene>
<dbReference type="EC" id="4.2.1.1" evidence="2"/>
<dbReference type="GO" id="GO:0004089">
    <property type="term" value="F:carbonate dehydratase activity"/>
    <property type="evidence" value="ECO:0007669"/>
    <property type="project" value="UniProtKB-EC"/>
</dbReference>
<organism evidence="8">
    <name type="scientific">Guillardia theta (strain CCMP2712)</name>
    <name type="common">Cryptophyte</name>
    <dbReference type="NCBI Taxonomy" id="905079"/>
    <lineage>
        <taxon>Eukaryota</taxon>
        <taxon>Cryptophyceae</taxon>
        <taxon>Pyrenomonadales</taxon>
        <taxon>Geminigeraceae</taxon>
        <taxon>Guillardia</taxon>
    </lineage>
</organism>
<evidence type="ECO:0000259" key="7">
    <source>
        <dbReference type="PROSITE" id="PS51144"/>
    </source>
</evidence>
<name>L1IJJ4_GUITC</name>
<dbReference type="InterPro" id="IPR023561">
    <property type="entry name" value="Carbonic_anhydrase_a-class"/>
</dbReference>
<dbReference type="GeneID" id="17293181"/>
<evidence type="ECO:0000256" key="1">
    <source>
        <dbReference type="ARBA" id="ARBA00010718"/>
    </source>
</evidence>
<dbReference type="Pfam" id="PF00194">
    <property type="entry name" value="Carb_anhydrase"/>
    <property type="match status" value="1"/>
</dbReference>
<evidence type="ECO:0000256" key="6">
    <source>
        <dbReference type="ARBA" id="ARBA00048348"/>
    </source>
</evidence>
<comment type="similarity">
    <text evidence="1">Belongs to the alpha-carbonic anhydrase family.</text>
</comment>
<reference evidence="9" key="3">
    <citation type="submission" date="2016-03" db="UniProtKB">
        <authorList>
            <consortium name="EnsemblProtists"/>
        </authorList>
    </citation>
    <scope>IDENTIFICATION</scope>
</reference>
<comment type="catalytic activity">
    <reaction evidence="6">
        <text>hydrogencarbonate + H(+) = CO2 + H2O</text>
        <dbReference type="Rhea" id="RHEA:10748"/>
        <dbReference type="ChEBI" id="CHEBI:15377"/>
        <dbReference type="ChEBI" id="CHEBI:15378"/>
        <dbReference type="ChEBI" id="CHEBI:16526"/>
        <dbReference type="ChEBI" id="CHEBI:17544"/>
        <dbReference type="EC" id="4.2.1.1"/>
    </reaction>
</comment>
<dbReference type="OrthoDB" id="429145at2759"/>
<evidence type="ECO:0000256" key="3">
    <source>
        <dbReference type="ARBA" id="ARBA00022723"/>
    </source>
</evidence>
<accession>L1IJJ4</accession>
<dbReference type="Proteomes" id="UP000011087">
    <property type="component" value="Unassembled WGS sequence"/>
</dbReference>
<dbReference type="PaxDb" id="55529-EKX36401"/>
<dbReference type="InterPro" id="IPR036398">
    <property type="entry name" value="CA_dom_sf"/>
</dbReference>
<dbReference type="eggNOG" id="KOG0382">
    <property type="taxonomic scope" value="Eukaryota"/>
</dbReference>
<reference evidence="8 10" key="1">
    <citation type="journal article" date="2012" name="Nature">
        <title>Algal genomes reveal evolutionary mosaicism and the fate of nucleomorphs.</title>
        <authorList>
            <consortium name="DOE Joint Genome Institute"/>
            <person name="Curtis B.A."/>
            <person name="Tanifuji G."/>
            <person name="Burki F."/>
            <person name="Gruber A."/>
            <person name="Irimia M."/>
            <person name="Maruyama S."/>
            <person name="Arias M.C."/>
            <person name="Ball S.G."/>
            <person name="Gile G.H."/>
            <person name="Hirakawa Y."/>
            <person name="Hopkins J.F."/>
            <person name="Kuo A."/>
            <person name="Rensing S.A."/>
            <person name="Schmutz J."/>
            <person name="Symeonidi A."/>
            <person name="Elias M."/>
            <person name="Eveleigh R.J."/>
            <person name="Herman E.K."/>
            <person name="Klute M.J."/>
            <person name="Nakayama T."/>
            <person name="Obornik M."/>
            <person name="Reyes-Prieto A."/>
            <person name="Armbrust E.V."/>
            <person name="Aves S.J."/>
            <person name="Beiko R.G."/>
            <person name="Coutinho P."/>
            <person name="Dacks J.B."/>
            <person name="Durnford D.G."/>
            <person name="Fast N.M."/>
            <person name="Green B.R."/>
            <person name="Grisdale C.J."/>
            <person name="Hempel F."/>
            <person name="Henrissat B."/>
            <person name="Hoppner M.P."/>
            <person name="Ishida K."/>
            <person name="Kim E."/>
            <person name="Koreny L."/>
            <person name="Kroth P.G."/>
            <person name="Liu Y."/>
            <person name="Malik S.B."/>
            <person name="Maier U.G."/>
            <person name="McRose D."/>
            <person name="Mock T."/>
            <person name="Neilson J.A."/>
            <person name="Onodera N.T."/>
            <person name="Poole A.M."/>
            <person name="Pritham E.J."/>
            <person name="Richards T.A."/>
            <person name="Rocap G."/>
            <person name="Roy S.W."/>
            <person name="Sarai C."/>
            <person name="Schaack S."/>
            <person name="Shirato S."/>
            <person name="Slamovits C.H."/>
            <person name="Spencer D.F."/>
            <person name="Suzuki S."/>
            <person name="Worden A.Z."/>
            <person name="Zauner S."/>
            <person name="Barry K."/>
            <person name="Bell C."/>
            <person name="Bharti A.K."/>
            <person name="Crow J.A."/>
            <person name="Grimwood J."/>
            <person name="Kramer R."/>
            <person name="Lindquist E."/>
            <person name="Lucas S."/>
            <person name="Salamov A."/>
            <person name="McFadden G.I."/>
            <person name="Lane C.E."/>
            <person name="Keeling P.J."/>
            <person name="Gray M.W."/>
            <person name="Grigoriev I.V."/>
            <person name="Archibald J.M."/>
        </authorList>
    </citation>
    <scope>NUCLEOTIDE SEQUENCE</scope>
    <source>
        <strain evidence="8 10">CCMP2712</strain>
    </source>
</reference>
<feature type="domain" description="Alpha-carbonic anhydrase" evidence="7">
    <location>
        <begin position="131"/>
        <end position="364"/>
    </location>
</feature>
<dbReference type="Gene3D" id="3.10.200.10">
    <property type="entry name" value="Alpha carbonic anhydrase"/>
    <property type="match status" value="1"/>
</dbReference>
<dbReference type="InterPro" id="IPR041891">
    <property type="entry name" value="Alpha_CA_prokaryot-like"/>
</dbReference>
<dbReference type="AlphaFoldDB" id="L1IJJ4"/>
<proteinExistence type="inferred from homology"/>
<dbReference type="SMART" id="SM01057">
    <property type="entry name" value="Carb_anhydrase"/>
    <property type="match status" value="1"/>
</dbReference>
<evidence type="ECO:0000256" key="5">
    <source>
        <dbReference type="ARBA" id="ARBA00023239"/>
    </source>
</evidence>
<dbReference type="PANTHER" id="PTHR18952:SF265">
    <property type="entry name" value="CARBONIC ANHYDRASE"/>
    <property type="match status" value="1"/>
</dbReference>
<dbReference type="STRING" id="905079.L1IJJ4"/>
<dbReference type="PANTHER" id="PTHR18952">
    <property type="entry name" value="CARBONIC ANHYDRASE"/>
    <property type="match status" value="1"/>
</dbReference>
<sequence length="366" mass="41559">MLARGETPAGETQLAMVYVNEDNAVQRKAAEQRLFLKATTAAEQAAQDARKAMDIHNLQSPSSFGIPVESTQETRMYPWSMDGARRRISRVYRGLNAYKRYDVGVPMKESVGNRMMRIYPTTRPSVQDIIIRHAHADESDLCKTGKRQSPINIELDVVNKKLPVISWRITNAAEAKFRRMSAGSGPSEMLIREGNWKMNYILEGHVYELDLMYIHTPSEHRIASQRFEMELQLFLHSKSTSTQIAFAVVFALEEKSTPQVHALSETLYRAASLGSSSIRLDFGLLSLEILSQTQRIDPTATNAESYFTYDGSRTRKPCTENVRWIVLKNPLPISRLDLQVFREFASGLSRDTQPLNGREVESRERA</sequence>
<keyword evidence="5" id="KW-0456">Lyase</keyword>
<dbReference type="KEGG" id="gtt:GUITHDRAFT_117401"/>
<dbReference type="EnsemblProtists" id="EKX36401">
    <property type="protein sequence ID" value="EKX36401"/>
    <property type="gene ID" value="GUITHDRAFT_117401"/>
</dbReference>
<evidence type="ECO:0000256" key="2">
    <source>
        <dbReference type="ARBA" id="ARBA00012925"/>
    </source>
</evidence>
<keyword evidence="10" id="KW-1185">Reference proteome</keyword>
<evidence type="ECO:0000313" key="10">
    <source>
        <dbReference type="Proteomes" id="UP000011087"/>
    </source>
</evidence>
<evidence type="ECO:0000256" key="4">
    <source>
        <dbReference type="ARBA" id="ARBA00022833"/>
    </source>
</evidence>
<keyword evidence="3" id="KW-0479">Metal-binding</keyword>
<evidence type="ECO:0000313" key="8">
    <source>
        <dbReference type="EMBL" id="EKX36401.1"/>
    </source>
</evidence>
<dbReference type="CDD" id="cd03124">
    <property type="entry name" value="alpha_CA_prokaryotic_like"/>
    <property type="match status" value="1"/>
</dbReference>
<protein>
    <recommendedName>
        <fullName evidence="2">carbonic anhydrase</fullName>
        <ecNumber evidence="2">4.2.1.1</ecNumber>
    </recommendedName>
</protein>
<dbReference type="RefSeq" id="XP_005823381.1">
    <property type="nucleotide sequence ID" value="XM_005823324.1"/>
</dbReference>
<evidence type="ECO:0000313" key="9">
    <source>
        <dbReference type="EnsemblProtists" id="EKX36401"/>
    </source>
</evidence>
<keyword evidence="4" id="KW-0862">Zinc</keyword>
<dbReference type="EMBL" id="JH993074">
    <property type="protein sequence ID" value="EKX36401.1"/>
    <property type="molecule type" value="Genomic_DNA"/>
</dbReference>
<dbReference type="HOGENOM" id="CLU_757475_0_0_1"/>